<name>A0A9P7GEV6_9AGAR</name>
<evidence type="ECO:0000313" key="2">
    <source>
        <dbReference type="Proteomes" id="UP000717328"/>
    </source>
</evidence>
<gene>
    <name evidence="1" type="ORF">H0H81_004804</name>
</gene>
<evidence type="ECO:0000313" key="1">
    <source>
        <dbReference type="EMBL" id="KAG5649292.1"/>
    </source>
</evidence>
<dbReference type="OrthoDB" id="3261436at2759"/>
<comment type="caution">
    <text evidence="1">The sequence shown here is derived from an EMBL/GenBank/DDBJ whole genome shotgun (WGS) entry which is preliminary data.</text>
</comment>
<dbReference type="AlphaFoldDB" id="A0A9P7GEV6"/>
<feature type="non-terminal residue" evidence="1">
    <location>
        <position position="1"/>
    </location>
</feature>
<protein>
    <submittedName>
        <fullName evidence="1">Uncharacterized protein</fullName>
    </submittedName>
</protein>
<proteinExistence type="predicted"/>
<reference evidence="1" key="1">
    <citation type="submission" date="2021-02" db="EMBL/GenBank/DDBJ databases">
        <authorList>
            <person name="Nieuwenhuis M."/>
            <person name="Van De Peppel L.J.J."/>
        </authorList>
    </citation>
    <scope>NUCLEOTIDE SEQUENCE</scope>
    <source>
        <strain evidence="1">D49</strain>
    </source>
</reference>
<keyword evidence="2" id="KW-1185">Reference proteome</keyword>
<sequence>EAMRKELALKDKEDMMAGQVYALHEDIPASTLITIGLDLEEKQRSLAVNFSALGQHSTDRQQTTNQNRENALTRRIATWINIQHLYTPALAAVRARDEEQQDPEAEDNAHDIELYLPSHGLCLRSYLYINKDCQRIGQIQNTRSRAIIARTQAKIDEAAATYRVARKALAGLTGPLGVVGWEGNFPVLLATDIKGLTDGDLLAMSTSCKHRNDECPSEGRRVLSWIWTKLGDLGQEADLLQHDLRIQRCKSKARAERWREEVLLLREEMNHVRRFFLNMA</sequence>
<dbReference type="EMBL" id="JABCKI010001217">
    <property type="protein sequence ID" value="KAG5649292.1"/>
    <property type="molecule type" value="Genomic_DNA"/>
</dbReference>
<organism evidence="1 2">
    <name type="scientific">Sphagnurus paluster</name>
    <dbReference type="NCBI Taxonomy" id="117069"/>
    <lineage>
        <taxon>Eukaryota</taxon>
        <taxon>Fungi</taxon>
        <taxon>Dikarya</taxon>
        <taxon>Basidiomycota</taxon>
        <taxon>Agaricomycotina</taxon>
        <taxon>Agaricomycetes</taxon>
        <taxon>Agaricomycetidae</taxon>
        <taxon>Agaricales</taxon>
        <taxon>Tricholomatineae</taxon>
        <taxon>Lyophyllaceae</taxon>
        <taxon>Sphagnurus</taxon>
    </lineage>
</organism>
<accession>A0A9P7GEV6</accession>
<feature type="non-terminal residue" evidence="1">
    <location>
        <position position="280"/>
    </location>
</feature>
<reference evidence="1" key="2">
    <citation type="submission" date="2021-10" db="EMBL/GenBank/DDBJ databases">
        <title>Phylogenomics reveals ancestral predisposition of the termite-cultivated fungus Termitomyces towards a domesticated lifestyle.</title>
        <authorList>
            <person name="Auxier B."/>
            <person name="Grum-Grzhimaylo A."/>
            <person name="Cardenas M.E."/>
            <person name="Lodge J.D."/>
            <person name="Laessoe T."/>
            <person name="Pedersen O."/>
            <person name="Smith M.E."/>
            <person name="Kuyper T.W."/>
            <person name="Franco-Molano E.A."/>
            <person name="Baroni T.J."/>
            <person name="Aanen D.K."/>
        </authorList>
    </citation>
    <scope>NUCLEOTIDE SEQUENCE</scope>
    <source>
        <strain evidence="1">D49</strain>
    </source>
</reference>
<dbReference type="Proteomes" id="UP000717328">
    <property type="component" value="Unassembled WGS sequence"/>
</dbReference>